<sequence>MRRSVPTGSTAMTDPLRLPVGEGTPEGVNSAYLLPAERAVVDPGPPTDAAWRDLREGIEAADYRLDDLERVFVTHWHVDHAGLACRLADRADATVHLHRRDAPLVGEYASARKRRVRRDRETLERWGVPEPVRDEVADGDAPSPIPDTYPVRRHGDGDRVGGVEFVHTPGHTAGHASLRTETDLLLGDLLLPTYTPNVGGSDTRLSDPLGTYLDSLRRLESDGLTAHPGHGTSIDVPAEIAAVRRHHRERAAATFEAVAAAEEPPTPWEVATALFGELSDIHAKFGAGEAAAHLRRLAAVAVVEPLDRSPVRFRATVDAYPTERRLTPTATERPKGSED</sequence>
<reference evidence="3 4" key="1">
    <citation type="journal article" date="2014" name="PLoS Genet.">
        <title>Phylogenetically driven sequencing of extremely halophilic archaea reveals strategies for static and dynamic osmo-response.</title>
        <authorList>
            <person name="Becker E.A."/>
            <person name="Seitzer P.M."/>
            <person name="Tritt A."/>
            <person name="Larsen D."/>
            <person name="Krusor M."/>
            <person name="Yao A.I."/>
            <person name="Wu D."/>
            <person name="Madern D."/>
            <person name="Eisen J.A."/>
            <person name="Darling A.E."/>
            <person name="Facciotti M.T."/>
        </authorList>
    </citation>
    <scope>NUCLEOTIDE SEQUENCE [LARGE SCALE GENOMIC DNA]</scope>
    <source>
        <strain evidence="3 4">DSM 1137</strain>
    </source>
</reference>
<feature type="compositionally biased region" description="Basic and acidic residues" evidence="1">
    <location>
        <begin position="321"/>
        <end position="339"/>
    </location>
</feature>
<dbReference type="Pfam" id="PF00753">
    <property type="entry name" value="Lactamase_B"/>
    <property type="match status" value="1"/>
</dbReference>
<feature type="region of interest" description="Disordered" evidence="1">
    <location>
        <begin position="320"/>
        <end position="339"/>
    </location>
</feature>
<comment type="caution">
    <text evidence="3">The sequence shown here is derived from an EMBL/GenBank/DDBJ whole genome shotgun (WGS) entry which is preliminary data.</text>
</comment>
<dbReference type="AlphaFoldDB" id="M0DUD4"/>
<dbReference type="PATRIC" id="fig|1227484.4.peg.1812"/>
<evidence type="ECO:0000259" key="2">
    <source>
        <dbReference type="SMART" id="SM00849"/>
    </source>
</evidence>
<dbReference type="EMBL" id="AOJE01000043">
    <property type="protein sequence ID" value="ELZ39115.1"/>
    <property type="molecule type" value="Genomic_DNA"/>
</dbReference>
<feature type="region of interest" description="Disordered" evidence="1">
    <location>
        <begin position="1"/>
        <end position="24"/>
    </location>
</feature>
<gene>
    <name evidence="3" type="ORF">C471_09085</name>
</gene>
<proteinExistence type="predicted"/>
<dbReference type="InterPro" id="IPR050662">
    <property type="entry name" value="Sec-metab_biosynth-thioest"/>
</dbReference>
<evidence type="ECO:0000256" key="1">
    <source>
        <dbReference type="SAM" id="MobiDB-lite"/>
    </source>
</evidence>
<dbReference type="PANTHER" id="PTHR23131:SF4">
    <property type="entry name" value="METALLO-BETA-LACTAMASE SUPERFAMILY POTEIN"/>
    <property type="match status" value="1"/>
</dbReference>
<feature type="compositionally biased region" description="Polar residues" evidence="1">
    <location>
        <begin position="1"/>
        <end position="12"/>
    </location>
</feature>
<evidence type="ECO:0000313" key="3">
    <source>
        <dbReference type="EMBL" id="ELZ39115.1"/>
    </source>
</evidence>
<keyword evidence="4" id="KW-1185">Reference proteome</keyword>
<dbReference type="InterPro" id="IPR001279">
    <property type="entry name" value="Metallo-B-lactamas"/>
</dbReference>
<protein>
    <submittedName>
        <fullName evidence="3">Beta-lactamase</fullName>
    </submittedName>
</protein>
<evidence type="ECO:0000313" key="4">
    <source>
        <dbReference type="Proteomes" id="UP000011514"/>
    </source>
</evidence>
<feature type="region of interest" description="Disordered" evidence="1">
    <location>
        <begin position="133"/>
        <end position="153"/>
    </location>
</feature>
<dbReference type="eggNOG" id="arCOG00498">
    <property type="taxonomic scope" value="Archaea"/>
</dbReference>
<dbReference type="PANTHER" id="PTHR23131">
    <property type="entry name" value="ENDORIBONUCLEASE LACTB2"/>
    <property type="match status" value="1"/>
</dbReference>
<name>M0DUD4_9EURY</name>
<dbReference type="SMART" id="SM00849">
    <property type="entry name" value="Lactamase_B"/>
    <property type="match status" value="1"/>
</dbReference>
<organism evidence="3 4">
    <name type="scientific">Halorubrum saccharovorum DSM 1137</name>
    <dbReference type="NCBI Taxonomy" id="1227484"/>
    <lineage>
        <taxon>Archaea</taxon>
        <taxon>Methanobacteriati</taxon>
        <taxon>Methanobacteriota</taxon>
        <taxon>Stenosarchaea group</taxon>
        <taxon>Halobacteria</taxon>
        <taxon>Halobacteriales</taxon>
        <taxon>Haloferacaceae</taxon>
        <taxon>Halorubrum</taxon>
    </lineage>
</organism>
<dbReference type="Proteomes" id="UP000011514">
    <property type="component" value="Unassembled WGS sequence"/>
</dbReference>
<dbReference type="InterPro" id="IPR036866">
    <property type="entry name" value="RibonucZ/Hydroxyglut_hydro"/>
</dbReference>
<dbReference type="SUPFAM" id="SSF56281">
    <property type="entry name" value="Metallo-hydrolase/oxidoreductase"/>
    <property type="match status" value="1"/>
</dbReference>
<accession>M0DUD4</accession>
<dbReference type="Gene3D" id="3.60.15.10">
    <property type="entry name" value="Ribonuclease Z/Hydroxyacylglutathione hydrolase-like"/>
    <property type="match status" value="1"/>
</dbReference>
<dbReference type="STRING" id="1227484.C471_09085"/>
<feature type="domain" description="Metallo-beta-lactamase" evidence="2">
    <location>
        <begin position="28"/>
        <end position="227"/>
    </location>
</feature>